<reference evidence="1" key="1">
    <citation type="journal article" date="2013" name="J. Plant Res.">
        <title>Effect of fungi and light on seed germination of three Opuntia species from semiarid lands of central Mexico.</title>
        <authorList>
            <person name="Delgado-Sanchez P."/>
            <person name="Jimenez-Bremont J.F."/>
            <person name="Guerrero-Gonzalez Mde L."/>
            <person name="Flores J."/>
        </authorList>
    </citation>
    <scope>NUCLEOTIDE SEQUENCE</scope>
    <source>
        <tissue evidence="1">Cladode</tissue>
    </source>
</reference>
<dbReference type="AlphaFoldDB" id="A0A7C9ADZ3"/>
<dbReference type="EMBL" id="GISG01223671">
    <property type="protein sequence ID" value="MBA4664410.1"/>
    <property type="molecule type" value="Transcribed_RNA"/>
</dbReference>
<evidence type="ECO:0000313" key="1">
    <source>
        <dbReference type="EMBL" id="MBA4664410.1"/>
    </source>
</evidence>
<name>A0A7C9ADZ3_OPUST</name>
<reference evidence="1" key="2">
    <citation type="submission" date="2020-07" db="EMBL/GenBank/DDBJ databases">
        <authorList>
            <person name="Vera ALvarez R."/>
            <person name="Arias-Moreno D.M."/>
            <person name="Jimenez-Jacinto V."/>
            <person name="Jimenez-Bremont J.F."/>
            <person name="Swaminathan K."/>
            <person name="Moose S.P."/>
            <person name="Guerrero-Gonzalez M.L."/>
            <person name="Marino-Ramirez L."/>
            <person name="Landsman D."/>
            <person name="Rodriguez-Kessler M."/>
            <person name="Delgado-Sanchez P."/>
        </authorList>
    </citation>
    <scope>NUCLEOTIDE SEQUENCE</scope>
    <source>
        <tissue evidence="1">Cladode</tissue>
    </source>
</reference>
<accession>A0A7C9ADZ3</accession>
<proteinExistence type="predicted"/>
<protein>
    <submittedName>
        <fullName evidence="1">Uncharacterized protein</fullName>
    </submittedName>
</protein>
<sequence length="132" mass="15034">MLQPKMHAVSQLTATENRFLQLMTRVRYADCHITQLMKPFRDSPLAYLHCLRYTRALYLPRVAVCPTCRHTKGSSRSTSFVAFARPSWPLPILFKRLAKHFPFRSATCAKPGRTGLPALLRNSAQSPVTYTP</sequence>
<organism evidence="1">
    <name type="scientific">Opuntia streptacantha</name>
    <name type="common">Prickly pear cactus</name>
    <name type="synonym">Opuntia cardona</name>
    <dbReference type="NCBI Taxonomy" id="393608"/>
    <lineage>
        <taxon>Eukaryota</taxon>
        <taxon>Viridiplantae</taxon>
        <taxon>Streptophyta</taxon>
        <taxon>Embryophyta</taxon>
        <taxon>Tracheophyta</taxon>
        <taxon>Spermatophyta</taxon>
        <taxon>Magnoliopsida</taxon>
        <taxon>eudicotyledons</taxon>
        <taxon>Gunneridae</taxon>
        <taxon>Pentapetalae</taxon>
        <taxon>Caryophyllales</taxon>
        <taxon>Cactineae</taxon>
        <taxon>Cactaceae</taxon>
        <taxon>Opuntioideae</taxon>
        <taxon>Opuntia</taxon>
    </lineage>
</organism>